<gene>
    <name evidence="2" type="ORF">NSE01_05440</name>
</gene>
<dbReference type="GO" id="GO:0003700">
    <property type="term" value="F:DNA-binding transcription factor activity"/>
    <property type="evidence" value="ECO:0007669"/>
    <property type="project" value="InterPro"/>
</dbReference>
<keyword evidence="3" id="KW-1185">Reference proteome</keyword>
<accession>A0A512AG88</accession>
<sequence>MAKLEAMQTFVKVAESGSFAEAARRLHMSPPAVTRAVSASAICRIQARMRSGSGKCGRWFWPNMNRNSCGAAG</sequence>
<organism evidence="2 3">
    <name type="scientific">Novosphingobium sediminis</name>
    <dbReference type="NCBI Taxonomy" id="707214"/>
    <lineage>
        <taxon>Bacteria</taxon>
        <taxon>Pseudomonadati</taxon>
        <taxon>Pseudomonadota</taxon>
        <taxon>Alphaproteobacteria</taxon>
        <taxon>Sphingomonadales</taxon>
        <taxon>Sphingomonadaceae</taxon>
        <taxon>Novosphingobium</taxon>
    </lineage>
</organism>
<feature type="domain" description="HTH lysR-type" evidence="1">
    <location>
        <begin position="1"/>
        <end position="39"/>
    </location>
</feature>
<name>A0A512AG88_9SPHN</name>
<dbReference type="SUPFAM" id="SSF46785">
    <property type="entry name" value="Winged helix' DNA-binding domain"/>
    <property type="match status" value="1"/>
</dbReference>
<dbReference type="Proteomes" id="UP000321464">
    <property type="component" value="Unassembled WGS sequence"/>
</dbReference>
<evidence type="ECO:0000313" key="2">
    <source>
        <dbReference type="EMBL" id="GEN98711.1"/>
    </source>
</evidence>
<dbReference type="Gene3D" id="1.10.10.10">
    <property type="entry name" value="Winged helix-like DNA-binding domain superfamily/Winged helix DNA-binding domain"/>
    <property type="match status" value="1"/>
</dbReference>
<dbReference type="InterPro" id="IPR000847">
    <property type="entry name" value="LysR_HTH_N"/>
</dbReference>
<reference evidence="2 3" key="1">
    <citation type="submission" date="2019-07" db="EMBL/GenBank/DDBJ databases">
        <title>Whole genome shotgun sequence of Novosphingobium sediminis NBRC 106119.</title>
        <authorList>
            <person name="Hosoyama A."/>
            <person name="Uohara A."/>
            <person name="Ohji S."/>
            <person name="Ichikawa N."/>
        </authorList>
    </citation>
    <scope>NUCLEOTIDE SEQUENCE [LARGE SCALE GENOMIC DNA]</scope>
    <source>
        <strain evidence="2 3">NBRC 106119</strain>
    </source>
</reference>
<proteinExistence type="predicted"/>
<evidence type="ECO:0000313" key="3">
    <source>
        <dbReference type="Proteomes" id="UP000321464"/>
    </source>
</evidence>
<dbReference type="EMBL" id="BJYR01000003">
    <property type="protein sequence ID" value="GEN98711.1"/>
    <property type="molecule type" value="Genomic_DNA"/>
</dbReference>
<dbReference type="AlphaFoldDB" id="A0A512AG88"/>
<dbReference type="Pfam" id="PF00126">
    <property type="entry name" value="HTH_1"/>
    <property type="match status" value="1"/>
</dbReference>
<dbReference type="PROSITE" id="PS50931">
    <property type="entry name" value="HTH_LYSR"/>
    <property type="match status" value="1"/>
</dbReference>
<dbReference type="InterPro" id="IPR036388">
    <property type="entry name" value="WH-like_DNA-bd_sf"/>
</dbReference>
<dbReference type="InterPro" id="IPR036390">
    <property type="entry name" value="WH_DNA-bd_sf"/>
</dbReference>
<evidence type="ECO:0000259" key="1">
    <source>
        <dbReference type="PROSITE" id="PS50931"/>
    </source>
</evidence>
<comment type="caution">
    <text evidence="2">The sequence shown here is derived from an EMBL/GenBank/DDBJ whole genome shotgun (WGS) entry which is preliminary data.</text>
</comment>
<protein>
    <recommendedName>
        <fullName evidence="1">HTH lysR-type domain-containing protein</fullName>
    </recommendedName>
</protein>